<keyword evidence="1" id="KW-0732">Signal</keyword>
<comment type="caution">
    <text evidence="3">The sequence shown here is derived from an EMBL/GenBank/DDBJ whole genome shotgun (WGS) entry which is preliminary data.</text>
</comment>
<dbReference type="EMBL" id="SMRP01000007">
    <property type="protein sequence ID" value="TDG22978.1"/>
    <property type="molecule type" value="Genomic_DNA"/>
</dbReference>
<dbReference type="Proteomes" id="UP000295722">
    <property type="component" value="Unassembled WGS sequence"/>
</dbReference>
<dbReference type="InterPro" id="IPR025693">
    <property type="entry name" value="Gly-zipper_OmpA-like_dom"/>
</dbReference>
<feature type="domain" description="Glycine-zipper-containing OmpA-like membrane" evidence="2">
    <location>
        <begin position="78"/>
        <end position="115"/>
    </location>
</feature>
<protein>
    <recommendedName>
        <fullName evidence="2">Glycine-zipper-containing OmpA-like membrane domain-containing protein</fullName>
    </recommendedName>
</protein>
<dbReference type="OrthoDB" id="8565211at2"/>
<reference evidence="3 4" key="1">
    <citation type="submission" date="2019-03" db="EMBL/GenBank/DDBJ databases">
        <title>Paraburkholderia sp. 4M-K11, isolated from subtropical forest soil.</title>
        <authorList>
            <person name="Gao Z.-H."/>
            <person name="Qiu L.-H."/>
        </authorList>
    </citation>
    <scope>NUCLEOTIDE SEQUENCE [LARGE SCALE GENOMIC DNA]</scope>
    <source>
        <strain evidence="3 4">4M-K11</strain>
    </source>
</reference>
<evidence type="ECO:0000313" key="4">
    <source>
        <dbReference type="Proteomes" id="UP000295722"/>
    </source>
</evidence>
<feature type="chain" id="PRO_5020351136" description="Glycine-zipper-containing OmpA-like membrane domain-containing protein" evidence="1">
    <location>
        <begin position="22"/>
        <end position="158"/>
    </location>
</feature>
<accession>A0A4R5M984</accession>
<name>A0A4R5M984_9BURK</name>
<keyword evidence="4" id="KW-1185">Reference proteome</keyword>
<dbReference type="AlphaFoldDB" id="A0A4R5M984"/>
<proteinExistence type="predicted"/>
<evidence type="ECO:0000259" key="2">
    <source>
        <dbReference type="Pfam" id="PF13436"/>
    </source>
</evidence>
<dbReference type="Pfam" id="PF13436">
    <property type="entry name" value="Gly-zipper_OmpA"/>
    <property type="match status" value="1"/>
</dbReference>
<evidence type="ECO:0000313" key="3">
    <source>
        <dbReference type="EMBL" id="TDG22978.1"/>
    </source>
</evidence>
<evidence type="ECO:0000256" key="1">
    <source>
        <dbReference type="SAM" id="SignalP"/>
    </source>
</evidence>
<sequence length="158" mass="15834">MQAAFALATVTAACVTHNAHAQVIYSKPVVYPARGQTPYQQSTDDGACYSWARQQTGFDPAWAATAPAPAWAPGGQRVVGAARGAATGAVAGAIAGDAGKGAAAGAAIGTMVGGIEHRQARRAAGAYNAQAQMNSEAGASSYSRAWSACMAGRGYTVN</sequence>
<feature type="signal peptide" evidence="1">
    <location>
        <begin position="1"/>
        <end position="21"/>
    </location>
</feature>
<organism evidence="3 4">
    <name type="scientific">Paraburkholderia silviterrae</name>
    <dbReference type="NCBI Taxonomy" id="2528715"/>
    <lineage>
        <taxon>Bacteria</taxon>
        <taxon>Pseudomonadati</taxon>
        <taxon>Pseudomonadota</taxon>
        <taxon>Betaproteobacteria</taxon>
        <taxon>Burkholderiales</taxon>
        <taxon>Burkholderiaceae</taxon>
        <taxon>Paraburkholderia</taxon>
    </lineage>
</organism>
<gene>
    <name evidence="3" type="ORF">EYW47_16830</name>
</gene>